<dbReference type="PROSITE" id="PS00078">
    <property type="entry name" value="COX2"/>
    <property type="match status" value="1"/>
</dbReference>
<evidence type="ECO:0000256" key="2">
    <source>
        <dbReference type="ARBA" id="ARBA00004418"/>
    </source>
</evidence>
<dbReference type="NCBIfam" id="TIGR02866">
    <property type="entry name" value="CoxB"/>
    <property type="match status" value="1"/>
</dbReference>
<protein>
    <recommendedName>
        <fullName evidence="4">cytochrome-c oxidase</fullName>
        <ecNumber evidence="4">7.1.1.9</ecNumber>
    </recommendedName>
    <alternativeName>
        <fullName evidence="17">Cytochrome aa3 subunit 2</fullName>
    </alternativeName>
</protein>
<keyword evidence="9 19" id="KW-0479">Metal-binding</keyword>
<feature type="transmembrane region" description="Helical" evidence="20">
    <location>
        <begin position="106"/>
        <end position="127"/>
    </location>
</feature>
<dbReference type="Pfam" id="PF00034">
    <property type="entry name" value="Cytochrom_C"/>
    <property type="match status" value="1"/>
</dbReference>
<dbReference type="PROSITE" id="PS51007">
    <property type="entry name" value="CYTC"/>
    <property type="match status" value="1"/>
</dbReference>
<dbReference type="Gene3D" id="1.10.287.90">
    <property type="match status" value="1"/>
</dbReference>
<dbReference type="InterPro" id="IPR014222">
    <property type="entry name" value="Cyt_c_oxidase_su2"/>
</dbReference>
<evidence type="ECO:0000256" key="15">
    <source>
        <dbReference type="ARBA" id="ARBA00023136"/>
    </source>
</evidence>
<keyword evidence="13 19" id="KW-0408">Iron</keyword>
<dbReference type="InterPro" id="IPR009056">
    <property type="entry name" value="Cyt_c-like_dom"/>
</dbReference>
<evidence type="ECO:0000313" key="24">
    <source>
        <dbReference type="EMBL" id="QBE64589.1"/>
    </source>
</evidence>
<evidence type="ECO:0000256" key="11">
    <source>
        <dbReference type="ARBA" id="ARBA00022982"/>
    </source>
</evidence>
<dbReference type="GO" id="GO:0004129">
    <property type="term" value="F:cytochrome-c oxidase activity"/>
    <property type="evidence" value="ECO:0007669"/>
    <property type="project" value="UniProtKB-EC"/>
</dbReference>
<evidence type="ECO:0000259" key="23">
    <source>
        <dbReference type="PROSITE" id="PS51007"/>
    </source>
</evidence>
<keyword evidence="25" id="KW-1185">Reference proteome</keyword>
<keyword evidence="8 20" id="KW-0812">Transmembrane</keyword>
<dbReference type="AlphaFoldDB" id="A0A4P6KZB3"/>
<dbReference type="PANTHER" id="PTHR22888">
    <property type="entry name" value="CYTOCHROME C OXIDASE, SUBUNIT II"/>
    <property type="match status" value="1"/>
</dbReference>
<evidence type="ECO:0000256" key="4">
    <source>
        <dbReference type="ARBA" id="ARBA00012949"/>
    </source>
</evidence>
<evidence type="ECO:0000256" key="1">
    <source>
        <dbReference type="ARBA" id="ARBA00004141"/>
    </source>
</evidence>
<dbReference type="GO" id="GO:0016491">
    <property type="term" value="F:oxidoreductase activity"/>
    <property type="evidence" value="ECO:0007669"/>
    <property type="project" value="UniProtKB-KW"/>
</dbReference>
<evidence type="ECO:0000256" key="6">
    <source>
        <dbReference type="ARBA" id="ARBA00022617"/>
    </source>
</evidence>
<evidence type="ECO:0000256" key="8">
    <source>
        <dbReference type="ARBA" id="ARBA00022692"/>
    </source>
</evidence>
<accession>A0A4P6KZB3</accession>
<keyword evidence="12 20" id="KW-1133">Transmembrane helix</keyword>
<evidence type="ECO:0000256" key="19">
    <source>
        <dbReference type="PROSITE-ProRule" id="PRU00433"/>
    </source>
</evidence>
<dbReference type="InterPro" id="IPR002429">
    <property type="entry name" value="CcO_II-like_C"/>
</dbReference>
<dbReference type="PROSITE" id="PS50857">
    <property type="entry name" value="COX2_CUA"/>
    <property type="match status" value="1"/>
</dbReference>
<name>A0A4P6KZB3_9BURK</name>
<feature type="domain" description="Cytochrome oxidase subunit II copper A binding" evidence="22">
    <location>
        <begin position="138"/>
        <end position="250"/>
    </location>
</feature>
<dbReference type="PANTHER" id="PTHR22888:SF9">
    <property type="entry name" value="CYTOCHROME C OXIDASE SUBUNIT 2"/>
    <property type="match status" value="1"/>
</dbReference>
<keyword evidence="11" id="KW-0249">Electron transport</keyword>
<dbReference type="Gene3D" id="2.60.40.420">
    <property type="entry name" value="Cupredoxins - blue copper proteins"/>
    <property type="match status" value="1"/>
</dbReference>
<keyword evidence="10" id="KW-1278">Translocase</keyword>
<proteinExistence type="inferred from homology"/>
<keyword evidence="21" id="KW-0732">Signal</keyword>
<gene>
    <name evidence="24" type="primary">coxB</name>
    <name evidence="24" type="ORF">EWM63_17650</name>
</gene>
<dbReference type="GO" id="GO:0005507">
    <property type="term" value="F:copper ion binding"/>
    <property type="evidence" value="ECO:0007669"/>
    <property type="project" value="InterPro"/>
</dbReference>
<keyword evidence="6 19" id="KW-0349">Heme</keyword>
<dbReference type="SUPFAM" id="SSF49503">
    <property type="entry name" value="Cupredoxins"/>
    <property type="match status" value="1"/>
</dbReference>
<dbReference type="Pfam" id="PF00116">
    <property type="entry name" value="COX2"/>
    <property type="match status" value="1"/>
</dbReference>
<reference evidence="24 25" key="1">
    <citation type="submission" date="2019-02" db="EMBL/GenBank/DDBJ databases">
        <title>Draft Genome Sequences of Six Type Strains of the Genus Massilia.</title>
        <authorList>
            <person name="Miess H."/>
            <person name="Frediansyhah A."/>
            <person name="Gross H."/>
        </authorList>
    </citation>
    <scope>NUCLEOTIDE SEQUENCE [LARGE SCALE GENOMIC DNA]</scope>
    <source>
        <strain evidence="24 25">DSM 17473</strain>
    </source>
</reference>
<comment type="catalytic activity">
    <reaction evidence="18">
        <text>4 Fe(II)-[cytochrome c] + O2 + 8 H(+)(in) = 4 Fe(III)-[cytochrome c] + 2 H2O + 4 H(+)(out)</text>
        <dbReference type="Rhea" id="RHEA:11436"/>
        <dbReference type="Rhea" id="RHEA-COMP:10350"/>
        <dbReference type="Rhea" id="RHEA-COMP:14399"/>
        <dbReference type="ChEBI" id="CHEBI:15377"/>
        <dbReference type="ChEBI" id="CHEBI:15378"/>
        <dbReference type="ChEBI" id="CHEBI:15379"/>
        <dbReference type="ChEBI" id="CHEBI:29033"/>
        <dbReference type="ChEBI" id="CHEBI:29034"/>
        <dbReference type="EC" id="7.1.1.9"/>
    </reaction>
</comment>
<dbReference type="Proteomes" id="UP000290637">
    <property type="component" value="Chromosome"/>
</dbReference>
<evidence type="ECO:0000256" key="16">
    <source>
        <dbReference type="ARBA" id="ARBA00024688"/>
    </source>
</evidence>
<evidence type="ECO:0000256" key="10">
    <source>
        <dbReference type="ARBA" id="ARBA00022967"/>
    </source>
</evidence>
<evidence type="ECO:0000256" key="20">
    <source>
        <dbReference type="SAM" id="Phobius"/>
    </source>
</evidence>
<feature type="chain" id="PRO_5021015457" description="cytochrome-c oxidase" evidence="21">
    <location>
        <begin position="28"/>
        <end position="352"/>
    </location>
</feature>
<feature type="signal peptide" evidence="21">
    <location>
        <begin position="1"/>
        <end position="27"/>
    </location>
</feature>
<evidence type="ECO:0000256" key="17">
    <source>
        <dbReference type="ARBA" id="ARBA00031399"/>
    </source>
</evidence>
<evidence type="ECO:0000256" key="12">
    <source>
        <dbReference type="ARBA" id="ARBA00022989"/>
    </source>
</evidence>
<keyword evidence="15 20" id="KW-0472">Membrane</keyword>
<dbReference type="SUPFAM" id="SSF46626">
    <property type="entry name" value="Cytochrome c"/>
    <property type="match status" value="1"/>
</dbReference>
<evidence type="ECO:0000256" key="3">
    <source>
        <dbReference type="ARBA" id="ARBA00007866"/>
    </source>
</evidence>
<dbReference type="OrthoDB" id="9773456at2"/>
<keyword evidence="14" id="KW-0186">Copper</keyword>
<dbReference type="EC" id="7.1.1.9" evidence="4"/>
<comment type="function">
    <text evidence="16">Subunits I and II form the functional core of the enzyme complex. Electrons originating in cytochrome c are transferred via heme a and Cu(A) to the binuclear center formed by heme a3 and Cu(B).</text>
</comment>
<organism evidence="24 25">
    <name type="scientific">Pseudoduganella lutea</name>
    <dbReference type="NCBI Taxonomy" id="321985"/>
    <lineage>
        <taxon>Bacteria</taxon>
        <taxon>Pseudomonadati</taxon>
        <taxon>Pseudomonadota</taxon>
        <taxon>Betaproteobacteria</taxon>
        <taxon>Burkholderiales</taxon>
        <taxon>Oxalobacteraceae</taxon>
        <taxon>Telluria group</taxon>
        <taxon>Pseudoduganella</taxon>
    </lineage>
</organism>
<keyword evidence="24" id="KW-0560">Oxidoreductase</keyword>
<keyword evidence="7" id="KW-0679">Respiratory chain</keyword>
<sequence>MLRLTIFALLRVALPATLLSCCTAAGAVSPRVQQSAVQPAGVQAETIFGLWNVTLALCTAVFAAIVLALLVALWRAHRARQAAAGSSTLAPDLAPLHHPERRVHRAILWATVVATVGLFMLLVADMWTARALARLPMKEALRIELTGHQYWWEVRYTDEGFSTANELHLPVGRPVVVTLKSRDVIHTLWVPNLAGKRDMIPGRTATISLRADRPGVYRAQCAEFCGLQHALMALPVTAVAPAQYEHWARARKAAAPEPATDSRRHGRDVFVRAACVACHTIAGTMASGTLGPDLTHLASRPTLAAGMLPNDRANLQAWIVDPHRFKLGANMPPNPLPARDMHALLDYLESLE</sequence>
<dbReference type="EMBL" id="CP035913">
    <property type="protein sequence ID" value="QBE64589.1"/>
    <property type="molecule type" value="Genomic_DNA"/>
</dbReference>
<evidence type="ECO:0000313" key="25">
    <source>
        <dbReference type="Proteomes" id="UP000290637"/>
    </source>
</evidence>
<comment type="similarity">
    <text evidence="3">Belongs to the cytochrome c oxidase subunit 2 family.</text>
</comment>
<evidence type="ECO:0000256" key="21">
    <source>
        <dbReference type="SAM" id="SignalP"/>
    </source>
</evidence>
<evidence type="ECO:0000259" key="22">
    <source>
        <dbReference type="PROSITE" id="PS50857"/>
    </source>
</evidence>
<evidence type="ECO:0000256" key="13">
    <source>
        <dbReference type="ARBA" id="ARBA00023004"/>
    </source>
</evidence>
<dbReference type="KEGG" id="plue:EWM63_17650"/>
<dbReference type="GO" id="GO:0016020">
    <property type="term" value="C:membrane"/>
    <property type="evidence" value="ECO:0007669"/>
    <property type="project" value="UniProtKB-SubCell"/>
</dbReference>
<dbReference type="InterPro" id="IPR008972">
    <property type="entry name" value="Cupredoxin"/>
</dbReference>
<comment type="subcellular location">
    <subcellularLocation>
        <location evidence="1">Membrane</location>
        <topology evidence="1">Multi-pass membrane protein</topology>
    </subcellularLocation>
    <subcellularLocation>
        <location evidence="2">Periplasm</location>
    </subcellularLocation>
</comment>
<evidence type="ECO:0000256" key="7">
    <source>
        <dbReference type="ARBA" id="ARBA00022660"/>
    </source>
</evidence>
<keyword evidence="5" id="KW-0813">Transport</keyword>
<dbReference type="InterPro" id="IPR036257">
    <property type="entry name" value="Cyt_c_oxidase_su2_TM_sf"/>
</dbReference>
<feature type="transmembrane region" description="Helical" evidence="20">
    <location>
        <begin position="48"/>
        <end position="74"/>
    </location>
</feature>
<dbReference type="InterPro" id="IPR034236">
    <property type="entry name" value="CuRO_CcO_Caa3_II"/>
</dbReference>
<dbReference type="GO" id="GO:0042597">
    <property type="term" value="C:periplasmic space"/>
    <property type="evidence" value="ECO:0007669"/>
    <property type="project" value="UniProtKB-SubCell"/>
</dbReference>
<dbReference type="InterPro" id="IPR036909">
    <property type="entry name" value="Cyt_c-like_dom_sf"/>
</dbReference>
<dbReference type="GO" id="GO:0020037">
    <property type="term" value="F:heme binding"/>
    <property type="evidence" value="ECO:0007669"/>
    <property type="project" value="InterPro"/>
</dbReference>
<evidence type="ECO:0000256" key="18">
    <source>
        <dbReference type="ARBA" id="ARBA00047816"/>
    </source>
</evidence>
<dbReference type="CDD" id="cd04213">
    <property type="entry name" value="CuRO_CcO_Caa3_II"/>
    <property type="match status" value="1"/>
</dbReference>
<evidence type="ECO:0000256" key="9">
    <source>
        <dbReference type="ARBA" id="ARBA00022723"/>
    </source>
</evidence>
<feature type="domain" description="Cytochrome c" evidence="23">
    <location>
        <begin position="261"/>
        <end position="352"/>
    </location>
</feature>
<dbReference type="InterPro" id="IPR045187">
    <property type="entry name" value="CcO_II"/>
</dbReference>
<evidence type="ECO:0000256" key="14">
    <source>
        <dbReference type="ARBA" id="ARBA00023008"/>
    </source>
</evidence>
<dbReference type="GO" id="GO:0042773">
    <property type="term" value="P:ATP synthesis coupled electron transport"/>
    <property type="evidence" value="ECO:0007669"/>
    <property type="project" value="TreeGrafter"/>
</dbReference>
<dbReference type="InterPro" id="IPR001505">
    <property type="entry name" value="Copper_CuA"/>
</dbReference>
<evidence type="ECO:0000256" key="5">
    <source>
        <dbReference type="ARBA" id="ARBA00022448"/>
    </source>
</evidence>